<dbReference type="GeneID" id="98173189"/>
<evidence type="ECO:0000256" key="1">
    <source>
        <dbReference type="SAM" id="Phobius"/>
    </source>
</evidence>
<keyword evidence="1" id="KW-0812">Transmembrane</keyword>
<accession>A0ABQ0G3F8</accession>
<feature type="transmembrane region" description="Helical" evidence="1">
    <location>
        <begin position="7"/>
        <end position="33"/>
    </location>
</feature>
<protein>
    <submittedName>
        <fullName evidence="2">Tetraspanin</fullName>
    </submittedName>
</protein>
<evidence type="ECO:0000313" key="3">
    <source>
        <dbReference type="Proteomes" id="UP001628179"/>
    </source>
</evidence>
<feature type="transmembrane region" description="Helical" evidence="1">
    <location>
        <begin position="89"/>
        <end position="108"/>
    </location>
</feature>
<gene>
    <name evidence="2" type="ORF">MFIFM68171_02444</name>
</gene>
<feature type="transmembrane region" description="Helical" evidence="1">
    <location>
        <begin position="182"/>
        <end position="204"/>
    </location>
</feature>
<organism evidence="2 3">
    <name type="scientific">Madurella fahalii</name>
    <dbReference type="NCBI Taxonomy" id="1157608"/>
    <lineage>
        <taxon>Eukaryota</taxon>
        <taxon>Fungi</taxon>
        <taxon>Dikarya</taxon>
        <taxon>Ascomycota</taxon>
        <taxon>Pezizomycotina</taxon>
        <taxon>Sordariomycetes</taxon>
        <taxon>Sordariomycetidae</taxon>
        <taxon>Sordariales</taxon>
        <taxon>Sordariales incertae sedis</taxon>
        <taxon>Madurella</taxon>
    </lineage>
</organism>
<keyword evidence="1" id="KW-0472">Membrane</keyword>
<keyword evidence="1" id="KW-1133">Transmembrane helix</keyword>
<dbReference type="Proteomes" id="UP001628179">
    <property type="component" value="Unassembled WGS sequence"/>
</dbReference>
<comment type="caution">
    <text evidence="2">The sequence shown here is derived from an EMBL/GenBank/DDBJ whole genome shotgun (WGS) entry which is preliminary data.</text>
</comment>
<reference evidence="2 3" key="1">
    <citation type="submission" date="2024-09" db="EMBL/GenBank/DDBJ databases">
        <title>Itraconazole resistance in Madurella fahalii resulting from another homologue of gene encoding cytochrome P450 14-alpha sterol demethylase (CYP51).</title>
        <authorList>
            <person name="Yoshioka I."/>
            <person name="Fahal A.H."/>
            <person name="Kaneko S."/>
            <person name="Yaguchi T."/>
        </authorList>
    </citation>
    <scope>NUCLEOTIDE SEQUENCE [LARGE SCALE GENOMIC DNA]</scope>
    <source>
        <strain evidence="2 3">IFM 68171</strain>
    </source>
</reference>
<dbReference type="RefSeq" id="XP_070913967.1">
    <property type="nucleotide sequence ID" value="XM_071057866.1"/>
</dbReference>
<keyword evidence="3" id="KW-1185">Reference proteome</keyword>
<proteinExistence type="predicted"/>
<name>A0ABQ0G3F8_9PEZI</name>
<dbReference type="EMBL" id="BAAFSV010000001">
    <property type="protein sequence ID" value="GAB1312234.1"/>
    <property type="molecule type" value="Genomic_DNA"/>
</dbReference>
<sequence length="225" mass="24729">MVSKVQLAYVVADGLILLMGIFIISFCVVVGNIRNEVPTDGEQAARNLLYQRFPLEAGIANSAFVFMTFLVTLPGLATSSRRWLKLGGYLAVLCAIFSMVIGLFLWILTLKTRDDFLPLFASQSAEVKSLMQTRFACCGYIEPLVFPVYVTDATCPSQAAASMLRGCAAPISAFANVFLDNIFTAVFGMVGVDVVFIMATACLLKERKERERFRHIDEKNGAGRI</sequence>
<feature type="transmembrane region" description="Helical" evidence="1">
    <location>
        <begin position="53"/>
        <end position="77"/>
    </location>
</feature>
<evidence type="ECO:0000313" key="2">
    <source>
        <dbReference type="EMBL" id="GAB1312234.1"/>
    </source>
</evidence>